<proteinExistence type="predicted"/>
<accession>A0AAD7HHW0</accession>
<keyword evidence="2" id="KW-1185">Reference proteome</keyword>
<name>A0AAD7HHW0_9AGAR</name>
<dbReference type="AlphaFoldDB" id="A0AAD7HHW0"/>
<dbReference type="Proteomes" id="UP001215598">
    <property type="component" value="Unassembled WGS sequence"/>
</dbReference>
<evidence type="ECO:0000313" key="1">
    <source>
        <dbReference type="EMBL" id="KAJ7720947.1"/>
    </source>
</evidence>
<gene>
    <name evidence="1" type="ORF">B0H16DRAFT_1792256</name>
</gene>
<sequence>MSFDFRGGVLASGWGKKLNLVTEAEDPFRLIKIFYATSVEEEISIMSVLAGYTQLELELRAKINPASRDGLQFLSEGAPRDVHSAPTNRWRGKGKPRWWRTKYLEGDNYNNIWDSERVTLSTIEGEHGAGFNFSVASLCPTNSERILGVNAVVCVDSEALCSECGARIDCNFEHRRDAARGSILVWALGSRYGRVAYRRRSGYCTWPHTTPLCGQQPSGCDCARGGLNAVVCVYAGLGGPTFGVWRIDTVSDFLQTSNNKILP</sequence>
<comment type="caution">
    <text evidence="1">The sequence shown here is derived from an EMBL/GenBank/DDBJ whole genome shotgun (WGS) entry which is preliminary data.</text>
</comment>
<reference evidence="1" key="1">
    <citation type="submission" date="2023-03" db="EMBL/GenBank/DDBJ databases">
        <title>Massive genome expansion in bonnet fungi (Mycena s.s.) driven by repeated elements and novel gene families across ecological guilds.</title>
        <authorList>
            <consortium name="Lawrence Berkeley National Laboratory"/>
            <person name="Harder C.B."/>
            <person name="Miyauchi S."/>
            <person name="Viragh M."/>
            <person name="Kuo A."/>
            <person name="Thoen E."/>
            <person name="Andreopoulos B."/>
            <person name="Lu D."/>
            <person name="Skrede I."/>
            <person name="Drula E."/>
            <person name="Henrissat B."/>
            <person name="Morin E."/>
            <person name="Kohler A."/>
            <person name="Barry K."/>
            <person name="LaButti K."/>
            <person name="Morin E."/>
            <person name="Salamov A."/>
            <person name="Lipzen A."/>
            <person name="Mereny Z."/>
            <person name="Hegedus B."/>
            <person name="Baldrian P."/>
            <person name="Stursova M."/>
            <person name="Weitz H."/>
            <person name="Taylor A."/>
            <person name="Grigoriev I.V."/>
            <person name="Nagy L.G."/>
            <person name="Martin F."/>
            <person name="Kauserud H."/>
        </authorList>
    </citation>
    <scope>NUCLEOTIDE SEQUENCE</scope>
    <source>
        <strain evidence="1">CBHHK182m</strain>
    </source>
</reference>
<evidence type="ECO:0000313" key="2">
    <source>
        <dbReference type="Proteomes" id="UP001215598"/>
    </source>
</evidence>
<protein>
    <submittedName>
        <fullName evidence="1">Uncharacterized protein</fullName>
    </submittedName>
</protein>
<dbReference type="EMBL" id="JARKIB010000235">
    <property type="protein sequence ID" value="KAJ7720947.1"/>
    <property type="molecule type" value="Genomic_DNA"/>
</dbReference>
<organism evidence="1 2">
    <name type="scientific">Mycena metata</name>
    <dbReference type="NCBI Taxonomy" id="1033252"/>
    <lineage>
        <taxon>Eukaryota</taxon>
        <taxon>Fungi</taxon>
        <taxon>Dikarya</taxon>
        <taxon>Basidiomycota</taxon>
        <taxon>Agaricomycotina</taxon>
        <taxon>Agaricomycetes</taxon>
        <taxon>Agaricomycetidae</taxon>
        <taxon>Agaricales</taxon>
        <taxon>Marasmiineae</taxon>
        <taxon>Mycenaceae</taxon>
        <taxon>Mycena</taxon>
    </lineage>
</organism>